<accession>A0ABD4A3H4</accession>
<comment type="caution">
    <text evidence="1">The sequence shown here is derived from an EMBL/GenBank/DDBJ whole genome shotgun (WGS) entry which is preliminary data.</text>
</comment>
<dbReference type="AlphaFoldDB" id="A0ABD4A3H4"/>
<organism evidence="1 2">
    <name type="scientific">Caldibacillus thermoamylovorans</name>
    <dbReference type="NCBI Taxonomy" id="35841"/>
    <lineage>
        <taxon>Bacteria</taxon>
        <taxon>Bacillati</taxon>
        <taxon>Bacillota</taxon>
        <taxon>Bacilli</taxon>
        <taxon>Bacillales</taxon>
        <taxon>Bacillaceae</taxon>
        <taxon>Caldibacillus</taxon>
    </lineage>
</organism>
<proteinExistence type="predicted"/>
<reference evidence="1 2" key="1">
    <citation type="submission" date="2015-01" db="EMBL/GenBank/DDBJ databases">
        <title>Draft Genome Sequences of Four Bacillus thermoamylovorans Strains, Isolated From Food Products.</title>
        <authorList>
            <person name="Krawcyk A.O."/>
            <person name="Berendsen E.M."/>
            <person name="Eijlander R.T."/>
            <person name="de Jong A."/>
            <person name="Wells-Bennik M."/>
            <person name="Kuipers O.P."/>
        </authorList>
    </citation>
    <scope>NUCLEOTIDE SEQUENCE [LARGE SCALE GENOMIC DNA]</scope>
    <source>
        <strain evidence="1 2">B4167</strain>
    </source>
</reference>
<dbReference type="Proteomes" id="UP000032076">
    <property type="component" value="Unassembled WGS sequence"/>
</dbReference>
<evidence type="ECO:0000313" key="1">
    <source>
        <dbReference type="EMBL" id="KIO71555.1"/>
    </source>
</evidence>
<dbReference type="EMBL" id="JXLU01000123">
    <property type="protein sequence ID" value="KIO71555.1"/>
    <property type="molecule type" value="Genomic_DNA"/>
</dbReference>
<protein>
    <submittedName>
        <fullName evidence="1">Uncharacterized protein</fullName>
    </submittedName>
</protein>
<sequence length="38" mass="4427">MKPYQAVNRILNKEFFEGNYDKKSAERPLSDVQTLAPQ</sequence>
<gene>
    <name evidence="1" type="ORF">B4167_3603</name>
</gene>
<name>A0ABD4A3H4_9BACI</name>
<evidence type="ECO:0000313" key="2">
    <source>
        <dbReference type="Proteomes" id="UP000032076"/>
    </source>
</evidence>